<keyword evidence="3" id="KW-0998">Cell outer membrane</keyword>
<evidence type="ECO:0000256" key="5">
    <source>
        <dbReference type="SAM" id="MobiDB-lite"/>
    </source>
</evidence>
<comment type="subcellular location">
    <subcellularLocation>
        <location evidence="1">Cell outer membrane</location>
    </subcellularLocation>
</comment>
<name>A0ABT5YIL2_9PROT</name>
<evidence type="ECO:0000313" key="9">
    <source>
        <dbReference type="Proteomes" id="UP001215503"/>
    </source>
</evidence>
<evidence type="ECO:0000259" key="7">
    <source>
        <dbReference type="PROSITE" id="PS51123"/>
    </source>
</evidence>
<proteinExistence type="predicted"/>
<dbReference type="PANTHER" id="PTHR30329">
    <property type="entry name" value="STATOR ELEMENT OF FLAGELLAR MOTOR COMPLEX"/>
    <property type="match status" value="1"/>
</dbReference>
<keyword evidence="6" id="KW-0732">Signal</keyword>
<keyword evidence="9" id="KW-1185">Reference proteome</keyword>
<dbReference type="Gene3D" id="3.30.1330.60">
    <property type="entry name" value="OmpA-like domain"/>
    <property type="match status" value="1"/>
</dbReference>
<organism evidence="8 9">
    <name type="scientific">Aquibaculum arenosum</name>
    <dbReference type="NCBI Taxonomy" id="3032591"/>
    <lineage>
        <taxon>Bacteria</taxon>
        <taxon>Pseudomonadati</taxon>
        <taxon>Pseudomonadota</taxon>
        <taxon>Alphaproteobacteria</taxon>
        <taxon>Rhodospirillales</taxon>
        <taxon>Rhodovibrionaceae</taxon>
        <taxon>Aquibaculum</taxon>
    </lineage>
</organism>
<gene>
    <name evidence="8" type="ORF">P2G67_02155</name>
</gene>
<reference evidence="8 9" key="1">
    <citation type="submission" date="2023-03" db="EMBL/GenBank/DDBJ databases">
        <title>Fodinicurvata sp. CAU 1616 isolated from sea sendiment.</title>
        <authorList>
            <person name="Kim W."/>
        </authorList>
    </citation>
    <scope>NUCLEOTIDE SEQUENCE [LARGE SCALE GENOMIC DNA]</scope>
    <source>
        <strain evidence="8 9">CAU 1616</strain>
    </source>
</reference>
<dbReference type="EMBL" id="JARHUD010000001">
    <property type="protein sequence ID" value="MDF2094776.1"/>
    <property type="molecule type" value="Genomic_DNA"/>
</dbReference>
<evidence type="ECO:0000256" key="6">
    <source>
        <dbReference type="SAM" id="SignalP"/>
    </source>
</evidence>
<accession>A0ABT5YIL2</accession>
<evidence type="ECO:0000256" key="3">
    <source>
        <dbReference type="ARBA" id="ARBA00023237"/>
    </source>
</evidence>
<dbReference type="CDD" id="cd07185">
    <property type="entry name" value="OmpA_C-like"/>
    <property type="match status" value="1"/>
</dbReference>
<dbReference type="InterPro" id="IPR036737">
    <property type="entry name" value="OmpA-like_sf"/>
</dbReference>
<dbReference type="InterPro" id="IPR050330">
    <property type="entry name" value="Bact_OuterMem_StrucFunc"/>
</dbReference>
<evidence type="ECO:0000256" key="2">
    <source>
        <dbReference type="ARBA" id="ARBA00023136"/>
    </source>
</evidence>
<dbReference type="SUPFAM" id="SSF103088">
    <property type="entry name" value="OmpA-like"/>
    <property type="match status" value="1"/>
</dbReference>
<feature type="region of interest" description="Disordered" evidence="5">
    <location>
        <begin position="159"/>
        <end position="178"/>
    </location>
</feature>
<protein>
    <submittedName>
        <fullName evidence="8">OmpA family protein</fullName>
    </submittedName>
</protein>
<comment type="caution">
    <text evidence="8">The sequence shown here is derived from an EMBL/GenBank/DDBJ whole genome shotgun (WGS) entry which is preliminary data.</text>
</comment>
<dbReference type="PRINTS" id="PR01021">
    <property type="entry name" value="OMPADOMAIN"/>
</dbReference>
<feature type="signal peptide" evidence="6">
    <location>
        <begin position="1"/>
        <end position="23"/>
    </location>
</feature>
<dbReference type="PROSITE" id="PS51123">
    <property type="entry name" value="OMPA_2"/>
    <property type="match status" value="1"/>
</dbReference>
<dbReference type="RefSeq" id="WP_275819558.1">
    <property type="nucleotide sequence ID" value="NZ_JARHUD010000001.1"/>
</dbReference>
<dbReference type="Proteomes" id="UP001215503">
    <property type="component" value="Unassembled WGS sequence"/>
</dbReference>
<evidence type="ECO:0000313" key="8">
    <source>
        <dbReference type="EMBL" id="MDF2094776.1"/>
    </source>
</evidence>
<dbReference type="InterPro" id="IPR006665">
    <property type="entry name" value="OmpA-like"/>
</dbReference>
<keyword evidence="2 4" id="KW-0472">Membrane</keyword>
<dbReference type="PANTHER" id="PTHR30329:SF21">
    <property type="entry name" value="LIPOPROTEIN YIAD-RELATED"/>
    <property type="match status" value="1"/>
</dbReference>
<evidence type="ECO:0000256" key="4">
    <source>
        <dbReference type="PROSITE-ProRule" id="PRU00473"/>
    </source>
</evidence>
<dbReference type="InterPro" id="IPR006664">
    <property type="entry name" value="OMP_bac"/>
</dbReference>
<dbReference type="Pfam" id="PF00691">
    <property type="entry name" value="OmpA"/>
    <property type="match status" value="1"/>
</dbReference>
<evidence type="ECO:0000256" key="1">
    <source>
        <dbReference type="ARBA" id="ARBA00004442"/>
    </source>
</evidence>
<feature type="chain" id="PRO_5045879798" evidence="6">
    <location>
        <begin position="24"/>
        <end position="190"/>
    </location>
</feature>
<sequence>MISLRKTCFAVASAFALTMAVEAAPAAAQVDSHGHEMCNPITNITPQNPIHSLNGNLVLQQSSYPCPVAEAPAPAPAPAPAAPQTYTVYFDFDRSNIRADAEPVLRQALEAAQAGNQNFALTGHTDTVGSAEYNMGLSLRRAESVQNWLEQRGVPANATSVAGRGFSEPAVPTGPQVREQRNRRVEIILQ</sequence>
<feature type="domain" description="OmpA-like" evidence="7">
    <location>
        <begin position="77"/>
        <end position="190"/>
    </location>
</feature>